<feature type="region of interest" description="Disordered" evidence="1">
    <location>
        <begin position="21"/>
        <end position="80"/>
    </location>
</feature>
<evidence type="ECO:0000313" key="4">
    <source>
        <dbReference type="Proteomes" id="UP000199615"/>
    </source>
</evidence>
<dbReference type="RefSeq" id="WP_011504651.1">
    <property type="nucleotide sequence ID" value="NZ_FODT01000001.1"/>
</dbReference>
<organism evidence="3 4">
    <name type="scientific">Rhodopseudomonas pseudopalustris</name>
    <dbReference type="NCBI Taxonomy" id="1513892"/>
    <lineage>
        <taxon>Bacteria</taxon>
        <taxon>Pseudomonadati</taxon>
        <taxon>Pseudomonadota</taxon>
        <taxon>Alphaproteobacteria</taxon>
        <taxon>Hyphomicrobiales</taxon>
        <taxon>Nitrobacteraceae</taxon>
        <taxon>Rhodopseudomonas</taxon>
    </lineage>
</organism>
<dbReference type="Proteomes" id="UP000199615">
    <property type="component" value="Unassembled WGS sequence"/>
</dbReference>
<feature type="compositionally biased region" description="Basic and acidic residues" evidence="1">
    <location>
        <begin position="71"/>
        <end position="80"/>
    </location>
</feature>
<dbReference type="AlphaFoldDB" id="A0A1H8LR20"/>
<dbReference type="EMBL" id="FODT01000001">
    <property type="protein sequence ID" value="SEO07539.1"/>
    <property type="molecule type" value="Genomic_DNA"/>
</dbReference>
<name>A0A1H8LR20_9BRAD</name>
<keyword evidence="2" id="KW-0732">Signal</keyword>
<evidence type="ECO:0000256" key="1">
    <source>
        <dbReference type="SAM" id="MobiDB-lite"/>
    </source>
</evidence>
<protein>
    <submittedName>
        <fullName evidence="3">Uncharacterized protein</fullName>
    </submittedName>
</protein>
<reference evidence="4" key="1">
    <citation type="submission" date="2016-10" db="EMBL/GenBank/DDBJ databases">
        <authorList>
            <person name="Varghese N."/>
            <person name="Submissions S."/>
        </authorList>
    </citation>
    <scope>NUCLEOTIDE SEQUENCE [LARGE SCALE GENOMIC DNA]</scope>
    <source>
        <strain evidence="4">DSM 123</strain>
    </source>
</reference>
<accession>A0A1H8LR20</accession>
<evidence type="ECO:0000313" key="3">
    <source>
        <dbReference type="EMBL" id="SEO07539.1"/>
    </source>
</evidence>
<gene>
    <name evidence="3" type="ORF">SAMN05444123_101183</name>
</gene>
<feature type="chain" id="PRO_5011760679" evidence="2">
    <location>
        <begin position="23"/>
        <end position="80"/>
    </location>
</feature>
<feature type="signal peptide" evidence="2">
    <location>
        <begin position="1"/>
        <end position="22"/>
    </location>
</feature>
<evidence type="ECO:0000256" key="2">
    <source>
        <dbReference type="SAM" id="SignalP"/>
    </source>
</evidence>
<keyword evidence="4" id="KW-1185">Reference proteome</keyword>
<proteinExistence type="predicted"/>
<dbReference type="OrthoDB" id="8248200at2"/>
<sequence length="80" mass="8344">MTNRRLIAIAAALAFSVAPALAQTSSTEPNAHRYQGGPKTGTPHATKNPDTGVAKKTGQDGGHHYSGGPKSENHHMGEKK</sequence>